<gene>
    <name evidence="7" type="ORF">ENO04_03390</name>
</gene>
<keyword evidence="3 5" id="KW-1133">Transmembrane helix</keyword>
<dbReference type="EMBL" id="DSDY01000106">
    <property type="protein sequence ID" value="HDS10649.1"/>
    <property type="molecule type" value="Genomic_DNA"/>
</dbReference>
<dbReference type="InterPro" id="IPR013525">
    <property type="entry name" value="ABC2_TM"/>
</dbReference>
<sequence length="293" mass="32192">MHVVREFIGEINALVWRELRKFFGNPWIMVMMIIQPLLWIGLFGKAFNLTGLFTIPPEVLNNLPPYVTQQVSALISQMMARLFGSSSIDYFSFMATGMFAVMAFFAGMSGGMSLTWDRRTGYLNKLLVAPIRRESIVISKMISTSIRSLVQALLLLLIAIPLGLKLSPAGIGPVLLSIAALFLLGLSMSALMLMITIRTRRHETQIMAMNLINLPLMFASNVLYPKSIMPSWLQEIASVNPLTYTANILRGSLLMGSSASLSSLLSDFAILLGISTVFLGIGIAVSIVGLREK</sequence>
<dbReference type="GO" id="GO:0043190">
    <property type="term" value="C:ATP-binding cassette (ABC) transporter complex"/>
    <property type="evidence" value="ECO:0007669"/>
    <property type="project" value="InterPro"/>
</dbReference>
<keyword evidence="4 5" id="KW-0472">Membrane</keyword>
<feature type="transmembrane region" description="Helical" evidence="5">
    <location>
        <begin position="137"/>
        <end position="162"/>
    </location>
</feature>
<dbReference type="InterPro" id="IPR047817">
    <property type="entry name" value="ABC2_TM_bact-type"/>
</dbReference>
<proteinExistence type="predicted"/>
<evidence type="ECO:0000256" key="1">
    <source>
        <dbReference type="ARBA" id="ARBA00004141"/>
    </source>
</evidence>
<accession>A0A7C1I7I9</accession>
<evidence type="ECO:0000313" key="7">
    <source>
        <dbReference type="EMBL" id="HDS10649.1"/>
    </source>
</evidence>
<feature type="transmembrane region" description="Helical" evidence="5">
    <location>
        <begin position="268"/>
        <end position="290"/>
    </location>
</feature>
<comment type="subcellular location">
    <subcellularLocation>
        <location evidence="1">Membrane</location>
        <topology evidence="1">Multi-pass membrane protein</topology>
    </subcellularLocation>
</comment>
<dbReference type="GO" id="GO:0140359">
    <property type="term" value="F:ABC-type transporter activity"/>
    <property type="evidence" value="ECO:0007669"/>
    <property type="project" value="InterPro"/>
</dbReference>
<feature type="transmembrane region" description="Helical" evidence="5">
    <location>
        <begin position="27"/>
        <end position="47"/>
    </location>
</feature>
<dbReference type="PIRSF" id="PIRSF006648">
    <property type="entry name" value="DrrB"/>
    <property type="match status" value="1"/>
</dbReference>
<organism evidence="7">
    <name type="scientific">Fervidicoccus fontis</name>
    <dbReference type="NCBI Taxonomy" id="683846"/>
    <lineage>
        <taxon>Archaea</taxon>
        <taxon>Thermoproteota</taxon>
        <taxon>Thermoprotei</taxon>
        <taxon>Fervidicoccales</taxon>
        <taxon>Fervidicoccaceae</taxon>
        <taxon>Fervidicoccus</taxon>
    </lineage>
</organism>
<dbReference type="Pfam" id="PF01061">
    <property type="entry name" value="ABC2_membrane"/>
    <property type="match status" value="1"/>
</dbReference>
<comment type="caution">
    <text evidence="7">The sequence shown here is derived from an EMBL/GenBank/DDBJ whole genome shotgun (WGS) entry which is preliminary data.</text>
</comment>
<keyword evidence="2 5" id="KW-0812">Transmembrane</keyword>
<dbReference type="InterPro" id="IPR000412">
    <property type="entry name" value="ABC_2_transport"/>
</dbReference>
<dbReference type="PANTHER" id="PTHR43077:SF10">
    <property type="entry name" value="TRANSPORT PERMEASE PROTEIN"/>
    <property type="match status" value="1"/>
</dbReference>
<evidence type="ECO:0000256" key="2">
    <source>
        <dbReference type="ARBA" id="ARBA00022692"/>
    </source>
</evidence>
<dbReference type="InterPro" id="IPR051328">
    <property type="entry name" value="T7SS_ABC-Transporter"/>
</dbReference>
<dbReference type="PROSITE" id="PS51012">
    <property type="entry name" value="ABC_TM2"/>
    <property type="match status" value="1"/>
</dbReference>
<name>A0A7C1I7I9_9CREN</name>
<feature type="transmembrane region" description="Helical" evidence="5">
    <location>
        <begin position="90"/>
        <end position="116"/>
    </location>
</feature>
<feature type="transmembrane region" description="Helical" evidence="5">
    <location>
        <begin position="207"/>
        <end position="224"/>
    </location>
</feature>
<evidence type="ECO:0000256" key="5">
    <source>
        <dbReference type="SAM" id="Phobius"/>
    </source>
</evidence>
<dbReference type="AlphaFoldDB" id="A0A7C1I7I9"/>
<dbReference type="PANTHER" id="PTHR43077">
    <property type="entry name" value="TRANSPORT PERMEASE YVFS-RELATED"/>
    <property type="match status" value="1"/>
</dbReference>
<protein>
    <submittedName>
        <fullName evidence="7">ABC transporter</fullName>
    </submittedName>
</protein>
<reference evidence="7" key="1">
    <citation type="journal article" date="2020" name="mSystems">
        <title>Genome- and Community-Level Interaction Insights into Carbon Utilization and Element Cycling Functions of Hydrothermarchaeota in Hydrothermal Sediment.</title>
        <authorList>
            <person name="Zhou Z."/>
            <person name="Liu Y."/>
            <person name="Xu W."/>
            <person name="Pan J."/>
            <person name="Luo Z.H."/>
            <person name="Li M."/>
        </authorList>
    </citation>
    <scope>NUCLEOTIDE SEQUENCE [LARGE SCALE GENOMIC DNA]</scope>
    <source>
        <strain evidence="7">SpSt-123</strain>
    </source>
</reference>
<evidence type="ECO:0000256" key="4">
    <source>
        <dbReference type="ARBA" id="ARBA00023136"/>
    </source>
</evidence>
<dbReference type="PRINTS" id="PR00164">
    <property type="entry name" value="ABC2TRNSPORT"/>
</dbReference>
<feature type="transmembrane region" description="Helical" evidence="5">
    <location>
        <begin position="174"/>
        <end position="195"/>
    </location>
</feature>
<evidence type="ECO:0000256" key="3">
    <source>
        <dbReference type="ARBA" id="ARBA00022989"/>
    </source>
</evidence>
<evidence type="ECO:0000259" key="6">
    <source>
        <dbReference type="PROSITE" id="PS51012"/>
    </source>
</evidence>
<feature type="domain" description="ABC transmembrane type-2" evidence="6">
    <location>
        <begin position="56"/>
        <end position="289"/>
    </location>
</feature>